<dbReference type="EMBL" id="CP035282">
    <property type="protein sequence ID" value="QAT60523.1"/>
    <property type="molecule type" value="Genomic_DNA"/>
</dbReference>
<comment type="subunit">
    <text evidence="4">The glycine cleavage system is composed of four proteins: P, T, L and H. In this organism, the P 'protein' is a heterodimer of two subunits.</text>
</comment>
<evidence type="ECO:0000256" key="3">
    <source>
        <dbReference type="ARBA" id="ARBA00049026"/>
    </source>
</evidence>
<comment type="catalytic activity">
    <reaction evidence="3 4">
        <text>N(6)-[(R)-lipoyl]-L-lysyl-[glycine-cleavage complex H protein] + glycine + H(+) = N(6)-[(R)-S(8)-aminomethyldihydrolipoyl]-L-lysyl-[glycine-cleavage complex H protein] + CO2</text>
        <dbReference type="Rhea" id="RHEA:24304"/>
        <dbReference type="Rhea" id="RHEA-COMP:10494"/>
        <dbReference type="Rhea" id="RHEA-COMP:10495"/>
        <dbReference type="ChEBI" id="CHEBI:15378"/>
        <dbReference type="ChEBI" id="CHEBI:16526"/>
        <dbReference type="ChEBI" id="CHEBI:57305"/>
        <dbReference type="ChEBI" id="CHEBI:83099"/>
        <dbReference type="ChEBI" id="CHEBI:83143"/>
        <dbReference type="EC" id="1.4.4.2"/>
    </reaction>
</comment>
<dbReference type="HAMAP" id="MF_00712">
    <property type="entry name" value="GcvPA"/>
    <property type="match status" value="1"/>
</dbReference>
<dbReference type="InterPro" id="IPR015421">
    <property type="entry name" value="PyrdxlP-dep_Trfase_major"/>
</dbReference>
<evidence type="ECO:0000256" key="1">
    <source>
        <dbReference type="ARBA" id="ARBA00003788"/>
    </source>
</evidence>
<dbReference type="AlphaFoldDB" id="A0A410Q961"/>
<evidence type="ECO:0000256" key="2">
    <source>
        <dbReference type="ARBA" id="ARBA00023002"/>
    </source>
</evidence>
<dbReference type="EC" id="1.4.4.2" evidence="4"/>
<dbReference type="InterPro" id="IPR020581">
    <property type="entry name" value="GDC_P"/>
</dbReference>
<dbReference type="Proteomes" id="UP000287969">
    <property type="component" value="Chromosome"/>
</dbReference>
<keyword evidence="7" id="KW-1185">Reference proteome</keyword>
<comment type="similarity">
    <text evidence="4">Belongs to the GcvP family. N-terminal subunit subfamily.</text>
</comment>
<evidence type="ECO:0000259" key="5">
    <source>
        <dbReference type="Pfam" id="PF02347"/>
    </source>
</evidence>
<dbReference type="InterPro" id="IPR015424">
    <property type="entry name" value="PyrdxlP-dep_Trfase"/>
</dbReference>
<comment type="function">
    <text evidence="1 4">The glycine cleavage system catalyzes the degradation of glycine. The P protein binds the alpha-amino group of glycine through its pyridoxal phosphate cofactor; CO(2) is released and the remaining methylamine moiety is then transferred to the lipoamide cofactor of the H protein.</text>
</comment>
<dbReference type="NCBIfam" id="NF001696">
    <property type="entry name" value="PRK00451.1"/>
    <property type="match status" value="1"/>
</dbReference>
<dbReference type="KEGG" id="spoa:EQM13_02500"/>
<dbReference type="InterPro" id="IPR023010">
    <property type="entry name" value="GcvPA"/>
</dbReference>
<dbReference type="InterPro" id="IPR049315">
    <property type="entry name" value="GDC-P_N"/>
</dbReference>
<sequence length="447" mass="50283">MYPYIPNTPEDEKIMLDSIGLSSVDDLFDDIPEEVKLKRRLNINFPMSEMEVLNRLKALSKKNISTEDMVCFLGAGAYDHYIPSVVKYVISKPEFYTAYTPYQAEISQGTLQSVFEYQSMICSLTGMDAANASMYDVGTAAQEAGFMACEITRRKSVVVSKSVHPEVRKVLKTYMKFRQIEVVEADLKDGVTDIEKLQKIINENTAGIIVQNPNFFGIIEDFSEIENIIHRNKGLMIMSVDPISLGILKTPGEWGADIAIGDGQSLGNSLNFGGPYLGFMATKSKFMRKLPGRIVGQTEDKDGKRAFVLTLQAREQHIRREKASSNICSNEQLNALAATVYMTAMGKEGLREVALQCISKSHYALKKIIDTGKFQLLFDKPFFMEFCLKSKYDGTKINEELLKKNIIGGYELEREYPEYKNSVLLCVTEKRTKDEIDILADALEGIK</sequence>
<proteinExistence type="inferred from homology"/>
<dbReference type="Gene3D" id="3.40.640.10">
    <property type="entry name" value="Type I PLP-dependent aspartate aminotransferase-like (Major domain)"/>
    <property type="match status" value="1"/>
</dbReference>
<feature type="domain" description="Glycine cleavage system P-protein N-terminal" evidence="5">
    <location>
        <begin position="4"/>
        <end position="441"/>
    </location>
</feature>
<dbReference type="RefSeq" id="WP_128751868.1">
    <property type="nucleotide sequence ID" value="NZ_CP035282.1"/>
</dbReference>
<dbReference type="Pfam" id="PF02347">
    <property type="entry name" value="GDC-P"/>
    <property type="match status" value="1"/>
</dbReference>
<evidence type="ECO:0000313" key="7">
    <source>
        <dbReference type="Proteomes" id="UP000287969"/>
    </source>
</evidence>
<dbReference type="Gene3D" id="3.90.1150.10">
    <property type="entry name" value="Aspartate Aminotransferase, domain 1"/>
    <property type="match status" value="1"/>
</dbReference>
<dbReference type="PANTHER" id="PTHR42806:SF1">
    <property type="entry name" value="GLYCINE DEHYDROGENASE (DECARBOXYLATING)"/>
    <property type="match status" value="1"/>
</dbReference>
<dbReference type="PIRSF" id="PIRSF006815">
    <property type="entry name" value="GcvPA"/>
    <property type="match status" value="1"/>
</dbReference>
<dbReference type="GO" id="GO:0009116">
    <property type="term" value="P:nucleoside metabolic process"/>
    <property type="evidence" value="ECO:0007669"/>
    <property type="project" value="InterPro"/>
</dbReference>
<protein>
    <recommendedName>
        <fullName evidence="4">Probable glycine dehydrogenase (decarboxylating) subunit 1</fullName>
        <ecNumber evidence="4">1.4.4.2</ecNumber>
    </recommendedName>
    <alternativeName>
        <fullName evidence="4">Glycine cleavage system P-protein subunit 1</fullName>
    </alternativeName>
    <alternativeName>
        <fullName evidence="4">Glycine decarboxylase subunit 1</fullName>
    </alternativeName>
    <alternativeName>
        <fullName evidence="4">Glycine dehydrogenase (aminomethyl-transferring) subunit 1</fullName>
    </alternativeName>
</protein>
<dbReference type="GO" id="GO:0019464">
    <property type="term" value="P:glycine decarboxylation via glycine cleavage system"/>
    <property type="evidence" value="ECO:0007669"/>
    <property type="project" value="UniProtKB-UniRule"/>
</dbReference>
<dbReference type="InterPro" id="IPR015422">
    <property type="entry name" value="PyrdxlP-dep_Trfase_small"/>
</dbReference>
<dbReference type="OrthoDB" id="9771867at2"/>
<reference evidence="7" key="1">
    <citation type="submission" date="2019-01" db="EMBL/GenBank/DDBJ databases">
        <title>Draft genomes of a novel of Sporanaerobacter strains.</title>
        <authorList>
            <person name="Ma S."/>
        </authorList>
    </citation>
    <scope>NUCLEOTIDE SEQUENCE [LARGE SCALE GENOMIC DNA]</scope>
    <source>
        <strain evidence="7">NJN-17</strain>
    </source>
</reference>
<dbReference type="SUPFAM" id="SSF53383">
    <property type="entry name" value="PLP-dependent transferases"/>
    <property type="match status" value="1"/>
</dbReference>
<dbReference type="PANTHER" id="PTHR42806">
    <property type="entry name" value="GLYCINE CLEAVAGE SYSTEM P-PROTEIN"/>
    <property type="match status" value="1"/>
</dbReference>
<dbReference type="CDD" id="cd00613">
    <property type="entry name" value="GDC-P"/>
    <property type="match status" value="1"/>
</dbReference>
<keyword evidence="2 4" id="KW-0560">Oxidoreductase</keyword>
<evidence type="ECO:0000313" key="6">
    <source>
        <dbReference type="EMBL" id="QAT60523.1"/>
    </source>
</evidence>
<accession>A0A410Q961</accession>
<gene>
    <name evidence="4" type="primary">gcvPA</name>
    <name evidence="6" type="ORF">EQM13_02500</name>
</gene>
<organism evidence="6 7">
    <name type="scientific">Acidilutibacter cellobiosedens</name>
    <dbReference type="NCBI Taxonomy" id="2507161"/>
    <lineage>
        <taxon>Bacteria</taxon>
        <taxon>Bacillati</taxon>
        <taxon>Bacillota</taxon>
        <taxon>Tissierellia</taxon>
        <taxon>Tissierellales</taxon>
        <taxon>Acidilutibacteraceae</taxon>
        <taxon>Acidilutibacter</taxon>
    </lineage>
</organism>
<evidence type="ECO:0000256" key="4">
    <source>
        <dbReference type="HAMAP-Rule" id="MF_00712"/>
    </source>
</evidence>
<name>A0A410Q961_9FIRM</name>
<dbReference type="GO" id="GO:0004375">
    <property type="term" value="F:glycine dehydrogenase (decarboxylating) activity"/>
    <property type="evidence" value="ECO:0007669"/>
    <property type="project" value="UniProtKB-EC"/>
</dbReference>